<comment type="subcellular location">
    <subcellularLocation>
        <location evidence="1">Membrane</location>
        <topology evidence="1">Multi-pass membrane protein</topology>
    </subcellularLocation>
</comment>
<keyword evidence="3 6" id="KW-0812">Transmembrane</keyword>
<comment type="caution">
    <text evidence="9">The sequence shown here is derived from an EMBL/GenBank/DDBJ whole genome shotgun (WGS) entry which is preliminary data.</text>
</comment>
<feature type="transmembrane region" description="Helical" evidence="6">
    <location>
        <begin position="45"/>
        <end position="63"/>
    </location>
</feature>
<feature type="domain" description="Cation efflux protein cytoplasmic" evidence="8">
    <location>
        <begin position="175"/>
        <end position="242"/>
    </location>
</feature>
<feature type="transmembrane region" description="Helical" evidence="6">
    <location>
        <begin position="75"/>
        <end position="94"/>
    </location>
</feature>
<dbReference type="InterPro" id="IPR036837">
    <property type="entry name" value="Cation_efflux_CTD_sf"/>
</dbReference>
<dbReference type="Gene3D" id="1.20.1510.10">
    <property type="entry name" value="Cation efflux protein transmembrane domain"/>
    <property type="match status" value="1"/>
</dbReference>
<dbReference type="InterPro" id="IPR058533">
    <property type="entry name" value="Cation_efflux_TM"/>
</dbReference>
<evidence type="ECO:0000259" key="8">
    <source>
        <dbReference type="Pfam" id="PF16916"/>
    </source>
</evidence>
<dbReference type="GO" id="GO:0008324">
    <property type="term" value="F:monoatomic cation transmembrane transporter activity"/>
    <property type="evidence" value="ECO:0007669"/>
    <property type="project" value="InterPro"/>
</dbReference>
<dbReference type="SUPFAM" id="SSF161111">
    <property type="entry name" value="Cation efflux protein transmembrane domain-like"/>
    <property type="match status" value="1"/>
</dbReference>
<proteinExistence type="predicted"/>
<dbReference type="InterPro" id="IPR050291">
    <property type="entry name" value="CDF_Transporter"/>
</dbReference>
<dbReference type="Proteomes" id="UP000277582">
    <property type="component" value="Unassembled WGS sequence"/>
</dbReference>
<keyword evidence="10" id="KW-1185">Reference proteome</keyword>
<evidence type="ECO:0000313" key="10">
    <source>
        <dbReference type="Proteomes" id="UP000277582"/>
    </source>
</evidence>
<dbReference type="PANTHER" id="PTHR43840">
    <property type="entry name" value="MITOCHONDRIAL METAL TRANSPORTER 1-RELATED"/>
    <property type="match status" value="1"/>
</dbReference>
<reference evidence="9 10" key="1">
    <citation type="submission" date="2018-10" db="EMBL/GenBank/DDBJ databases">
        <title>Co-occurring genomic capacity for anaerobic methane metabolism and dissimilatory sulfite reduction discovered in the Korarchaeota.</title>
        <authorList>
            <person name="Mckay L.J."/>
            <person name="Dlakic M."/>
            <person name="Fields M.W."/>
            <person name="Delmont T.O."/>
            <person name="Eren A.M."/>
            <person name="Jay Z.J."/>
            <person name="Klingelsmith K.B."/>
            <person name="Rusch D.B."/>
            <person name="Inskeep W.P."/>
        </authorList>
    </citation>
    <scope>NUCLEOTIDE SEQUENCE [LARGE SCALE GENOMIC DNA]</scope>
    <source>
        <strain evidence="9 10">MDKW</strain>
    </source>
</reference>
<dbReference type="InterPro" id="IPR027469">
    <property type="entry name" value="Cation_efflux_TMD_sf"/>
</dbReference>
<dbReference type="GO" id="GO:0016020">
    <property type="term" value="C:membrane"/>
    <property type="evidence" value="ECO:0007669"/>
    <property type="project" value="UniProtKB-SubCell"/>
</dbReference>
<keyword evidence="2" id="KW-0813">Transport</keyword>
<dbReference type="Pfam" id="PF01545">
    <property type="entry name" value="Cation_efflux"/>
    <property type="match status" value="1"/>
</dbReference>
<feature type="domain" description="Cation efflux protein cytoplasmic" evidence="8">
    <location>
        <begin position="248"/>
        <end position="323"/>
    </location>
</feature>
<gene>
    <name evidence="9" type="ORF">D6D85_16165</name>
</gene>
<protein>
    <submittedName>
        <fullName evidence="9">Cation transporter</fullName>
    </submittedName>
</protein>
<feature type="domain" description="Cation efflux protein cytoplasmic" evidence="8">
    <location>
        <begin position="368"/>
        <end position="407"/>
    </location>
</feature>
<organism evidence="9 10">
    <name type="scientific">Candidatus Methanodesulfokora washburnensis</name>
    <dbReference type="NCBI Taxonomy" id="2478471"/>
    <lineage>
        <taxon>Archaea</taxon>
        <taxon>Thermoproteota</taxon>
        <taxon>Candidatus Korarchaeia</taxon>
        <taxon>Candidatus Korarchaeia incertae sedis</taxon>
        <taxon>Candidatus Methanodesulfokora</taxon>
    </lineage>
</organism>
<evidence type="ECO:0000256" key="6">
    <source>
        <dbReference type="SAM" id="Phobius"/>
    </source>
</evidence>
<evidence type="ECO:0000313" key="9">
    <source>
        <dbReference type="EMBL" id="RSN71448.1"/>
    </source>
</evidence>
<evidence type="ECO:0000256" key="5">
    <source>
        <dbReference type="ARBA" id="ARBA00023136"/>
    </source>
</evidence>
<name>A0A429GCA8_9CREN</name>
<dbReference type="EMBL" id="RCOS01000175">
    <property type="protein sequence ID" value="RSN71448.1"/>
    <property type="molecule type" value="Genomic_DNA"/>
</dbReference>
<dbReference type="Gene3D" id="3.30.70.1350">
    <property type="entry name" value="Cation efflux protein, cytoplasmic domain"/>
    <property type="match status" value="3"/>
</dbReference>
<evidence type="ECO:0000256" key="3">
    <source>
        <dbReference type="ARBA" id="ARBA00022692"/>
    </source>
</evidence>
<keyword evidence="4 6" id="KW-1133">Transmembrane helix</keyword>
<dbReference type="Pfam" id="PF16916">
    <property type="entry name" value="ZT_dimer"/>
    <property type="match status" value="3"/>
</dbReference>
<evidence type="ECO:0000256" key="4">
    <source>
        <dbReference type="ARBA" id="ARBA00022989"/>
    </source>
</evidence>
<dbReference type="OrthoDB" id="8907at2157"/>
<dbReference type="NCBIfam" id="TIGR01297">
    <property type="entry name" value="CDF"/>
    <property type="match status" value="1"/>
</dbReference>
<evidence type="ECO:0000259" key="7">
    <source>
        <dbReference type="Pfam" id="PF01545"/>
    </source>
</evidence>
<keyword evidence="5 6" id="KW-0472">Membrane</keyword>
<dbReference type="SUPFAM" id="SSF160240">
    <property type="entry name" value="Cation efflux protein cytoplasmic domain-like"/>
    <property type="match status" value="3"/>
</dbReference>
<dbReference type="AlphaFoldDB" id="A0A429GCA8"/>
<evidence type="ECO:0000256" key="2">
    <source>
        <dbReference type="ARBA" id="ARBA00022448"/>
    </source>
</evidence>
<feature type="transmembrane region" description="Helical" evidence="6">
    <location>
        <begin position="141"/>
        <end position="159"/>
    </location>
</feature>
<evidence type="ECO:0000256" key="1">
    <source>
        <dbReference type="ARBA" id="ARBA00004141"/>
    </source>
</evidence>
<accession>A0A429GCA8</accession>
<dbReference type="InterPro" id="IPR002524">
    <property type="entry name" value="Cation_efflux"/>
</dbReference>
<dbReference type="InterPro" id="IPR027470">
    <property type="entry name" value="Cation_efflux_CTD"/>
</dbReference>
<dbReference type="PANTHER" id="PTHR43840:SF15">
    <property type="entry name" value="MITOCHONDRIAL METAL TRANSPORTER 1-RELATED"/>
    <property type="match status" value="1"/>
</dbReference>
<sequence>MGILAEAMHSALDSLTSLITFLSVRYSAKPPDSSHTYGHRKYDSIGGLIGAALLLVTMSWVALEAVIRLIKPVEIEIGIIPFIVMVVSIAVDAERSRALKKAASITSSRALEADALHFSSDIFTSLTVIAGLFLVKLGIKAADPIIGLFISILFLRSAVKIAKDSLMDLTDRIDPSLMDEIRKACSDIPGVIRVNRIRARSVGNMVLGDISVLVDSGMENRIPKEISKRISERLRKDVDFIVETISADEEIKEAVKRISSEINGVIEVHGIKISGFNREKKVSVHAVVDPDIDIVRAHEISDALERRIKEIPGVVEAIVHVDPADLPSLKMTDKELADMIRRELEGRKIDDYEVILESLEVFDPPWTVNVRIVLPKSMPLKKAHEITHEVELIVRRILPGASVTVHFSSYKI</sequence>
<feature type="domain" description="Cation efflux protein transmembrane" evidence="7">
    <location>
        <begin position="2"/>
        <end position="169"/>
    </location>
</feature>